<comment type="pathway">
    <text evidence="2">Carbohydrate biosynthesis; gluconeogenesis.</text>
</comment>
<dbReference type="EC" id="4.3.1.17" evidence="11"/>
<gene>
    <name evidence="14" type="ORF">FHX47_000305</name>
</gene>
<dbReference type="GO" id="GO:0046872">
    <property type="term" value="F:metal ion binding"/>
    <property type="evidence" value="ECO:0007669"/>
    <property type="project" value="UniProtKB-KW"/>
</dbReference>
<keyword evidence="5 11" id="KW-0004">4Fe-4S</keyword>
<accession>A0A7W5XNI0</accession>
<sequence length="405" mass="42784">MAISLFDLFSVGVGPSSSHTVGSMRAAQRFVSQKLIDDGELDRLSGIQVELFGSLSATGAGHGSFTAILLGLEGWAADELIAQETYYSVGGGFVVAESDDPTSELSAETTTIPYPFRASEELFNHCERTGLAVSQIMLANECVRRSEQQVLDGIWHLWEVMEACKNSALEREGTLPGGLNVKHRAPGWHAKLWQQDPDRSHAYWQEWVNLVALAVNEENASGGRVVTAPTNGAAGIIPAVGFYATHYGAGASFADQANLRHIVTTYLLTAAAIGVLYKEQASISGAEVGCQGEVGSASSMAAAGLCEVLGGTPAQVENAAEIAMEHNLGLTCDPISGLVQVPCIERDAIAATKAVNAARMSLMGDGEHRVSLDEVITTMAETGKDMSHKYKETALGGLAVNVVEC</sequence>
<comment type="similarity">
    <text evidence="3 11">Belongs to the iron-sulfur dependent L-serine dehydratase family.</text>
</comment>
<organism evidence="14 15">
    <name type="scientific">Garicola koreensis</name>
    <dbReference type="NCBI Taxonomy" id="1262554"/>
    <lineage>
        <taxon>Bacteria</taxon>
        <taxon>Bacillati</taxon>
        <taxon>Actinomycetota</taxon>
        <taxon>Actinomycetes</taxon>
        <taxon>Micrococcales</taxon>
        <taxon>Micrococcaceae</taxon>
        <taxon>Garicola</taxon>
    </lineage>
</organism>
<comment type="caution">
    <text evidence="14">The sequence shown here is derived from an EMBL/GenBank/DDBJ whole genome shotgun (WGS) entry which is preliminary data.</text>
</comment>
<evidence type="ECO:0000256" key="4">
    <source>
        <dbReference type="ARBA" id="ARBA00022432"/>
    </source>
</evidence>
<evidence type="ECO:0000259" key="12">
    <source>
        <dbReference type="Pfam" id="PF03313"/>
    </source>
</evidence>
<name>A0A7W5XNI0_9MICC</name>
<keyword evidence="15" id="KW-1185">Reference proteome</keyword>
<evidence type="ECO:0000256" key="7">
    <source>
        <dbReference type="ARBA" id="ARBA00023004"/>
    </source>
</evidence>
<comment type="cofactor">
    <cofactor evidence="1 11">
        <name>[4Fe-4S] cluster</name>
        <dbReference type="ChEBI" id="CHEBI:49883"/>
    </cofactor>
</comment>
<evidence type="ECO:0000256" key="8">
    <source>
        <dbReference type="ARBA" id="ARBA00023014"/>
    </source>
</evidence>
<dbReference type="PANTHER" id="PTHR30182">
    <property type="entry name" value="L-SERINE DEHYDRATASE"/>
    <property type="match status" value="1"/>
</dbReference>
<evidence type="ECO:0000256" key="6">
    <source>
        <dbReference type="ARBA" id="ARBA00022723"/>
    </source>
</evidence>
<dbReference type="Proteomes" id="UP000547528">
    <property type="component" value="Unassembled WGS sequence"/>
</dbReference>
<dbReference type="SUPFAM" id="SSF143548">
    <property type="entry name" value="Serine metabolism enzymes domain"/>
    <property type="match status" value="1"/>
</dbReference>
<dbReference type="GO" id="GO:0003941">
    <property type="term" value="F:L-serine ammonia-lyase activity"/>
    <property type="evidence" value="ECO:0007669"/>
    <property type="project" value="UniProtKB-UniRule"/>
</dbReference>
<keyword evidence="7 11" id="KW-0408">Iron</keyword>
<dbReference type="PANTHER" id="PTHR30182:SF1">
    <property type="entry name" value="L-SERINE DEHYDRATASE 1"/>
    <property type="match status" value="1"/>
</dbReference>
<dbReference type="Pfam" id="PF03313">
    <property type="entry name" value="SDH_alpha"/>
    <property type="match status" value="1"/>
</dbReference>
<evidence type="ECO:0000313" key="15">
    <source>
        <dbReference type="Proteomes" id="UP000547528"/>
    </source>
</evidence>
<dbReference type="InterPro" id="IPR004644">
    <property type="entry name" value="Fe-S_L-Ser_mono"/>
</dbReference>
<keyword evidence="9 11" id="KW-0456">Lyase</keyword>
<dbReference type="InterPro" id="IPR005131">
    <property type="entry name" value="Ser_deHydtase_bsu"/>
</dbReference>
<dbReference type="InterPro" id="IPR051318">
    <property type="entry name" value="Fe-S_L-Ser"/>
</dbReference>
<feature type="domain" description="Serine dehydratase beta chain" evidence="13">
    <location>
        <begin position="4"/>
        <end position="79"/>
    </location>
</feature>
<keyword evidence="4 11" id="KW-0312">Gluconeogenesis</keyword>
<dbReference type="Pfam" id="PF03315">
    <property type="entry name" value="SDH_beta"/>
    <property type="match status" value="1"/>
</dbReference>
<evidence type="ECO:0000256" key="3">
    <source>
        <dbReference type="ARBA" id="ARBA00008636"/>
    </source>
</evidence>
<protein>
    <recommendedName>
        <fullName evidence="11">L-serine dehydratase</fullName>
        <ecNumber evidence="11">4.3.1.17</ecNumber>
    </recommendedName>
</protein>
<reference evidence="14 15" key="1">
    <citation type="submission" date="2020-08" db="EMBL/GenBank/DDBJ databases">
        <title>Sequencing the genomes of 1000 actinobacteria strains.</title>
        <authorList>
            <person name="Klenk H.-P."/>
        </authorList>
    </citation>
    <scope>NUCLEOTIDE SEQUENCE [LARGE SCALE GENOMIC DNA]</scope>
    <source>
        <strain evidence="14 15">DSM 28238</strain>
    </source>
</reference>
<evidence type="ECO:0000256" key="10">
    <source>
        <dbReference type="ARBA" id="ARBA00049406"/>
    </source>
</evidence>
<evidence type="ECO:0000259" key="13">
    <source>
        <dbReference type="Pfam" id="PF03315"/>
    </source>
</evidence>
<evidence type="ECO:0000256" key="2">
    <source>
        <dbReference type="ARBA" id="ARBA00004742"/>
    </source>
</evidence>
<dbReference type="Gene3D" id="3.30.1330.90">
    <property type="entry name" value="D-3-phosphoglycerate dehydrogenase, domain 3"/>
    <property type="match status" value="1"/>
</dbReference>
<keyword evidence="6 11" id="KW-0479">Metal-binding</keyword>
<evidence type="ECO:0000256" key="5">
    <source>
        <dbReference type="ARBA" id="ARBA00022485"/>
    </source>
</evidence>
<dbReference type="InterPro" id="IPR029009">
    <property type="entry name" value="ASB_dom_sf"/>
</dbReference>
<evidence type="ECO:0000313" key="14">
    <source>
        <dbReference type="EMBL" id="MBB3666712.1"/>
    </source>
</evidence>
<dbReference type="GO" id="GO:0051539">
    <property type="term" value="F:4 iron, 4 sulfur cluster binding"/>
    <property type="evidence" value="ECO:0007669"/>
    <property type="project" value="UniProtKB-UniRule"/>
</dbReference>
<proteinExistence type="inferred from homology"/>
<dbReference type="AlphaFoldDB" id="A0A7W5XNI0"/>
<evidence type="ECO:0000256" key="1">
    <source>
        <dbReference type="ARBA" id="ARBA00001966"/>
    </source>
</evidence>
<dbReference type="RefSeq" id="WP_183357126.1">
    <property type="nucleotide sequence ID" value="NZ_BAABKR010000005.1"/>
</dbReference>
<feature type="domain" description="Serine dehydratase-like alpha subunit" evidence="12">
    <location>
        <begin position="129"/>
        <end position="399"/>
    </location>
</feature>
<dbReference type="NCBIfam" id="TIGR00720">
    <property type="entry name" value="sda_mono"/>
    <property type="match status" value="1"/>
</dbReference>
<dbReference type="EMBL" id="JACIBT010000001">
    <property type="protein sequence ID" value="MBB3666712.1"/>
    <property type="molecule type" value="Genomic_DNA"/>
</dbReference>
<keyword evidence="8 11" id="KW-0411">Iron-sulfur</keyword>
<comment type="catalytic activity">
    <reaction evidence="10 11">
        <text>L-serine = pyruvate + NH4(+)</text>
        <dbReference type="Rhea" id="RHEA:19169"/>
        <dbReference type="ChEBI" id="CHEBI:15361"/>
        <dbReference type="ChEBI" id="CHEBI:28938"/>
        <dbReference type="ChEBI" id="CHEBI:33384"/>
        <dbReference type="EC" id="4.3.1.17"/>
    </reaction>
</comment>
<evidence type="ECO:0000256" key="9">
    <source>
        <dbReference type="ARBA" id="ARBA00023239"/>
    </source>
</evidence>
<dbReference type="GO" id="GO:0006094">
    <property type="term" value="P:gluconeogenesis"/>
    <property type="evidence" value="ECO:0007669"/>
    <property type="project" value="UniProtKB-KW"/>
</dbReference>
<dbReference type="InterPro" id="IPR005130">
    <property type="entry name" value="Ser_deHydtase-like_asu"/>
</dbReference>
<evidence type="ECO:0000256" key="11">
    <source>
        <dbReference type="RuleBase" id="RU366059"/>
    </source>
</evidence>